<name>A0A0L6UZR5_9BASI</name>
<protein>
    <submittedName>
        <fullName evidence="2">Uncharacterized protein</fullName>
    </submittedName>
</protein>
<comment type="caution">
    <text evidence="2">The sequence shown here is derived from an EMBL/GenBank/DDBJ whole genome shotgun (WGS) entry which is preliminary data.</text>
</comment>
<gene>
    <name evidence="2" type="ORF">VP01_3084g1</name>
</gene>
<dbReference type="EMBL" id="LAVV01008040">
    <property type="protein sequence ID" value="KNZ53984.1"/>
    <property type="molecule type" value="Genomic_DNA"/>
</dbReference>
<reference evidence="2 3" key="1">
    <citation type="submission" date="2015-08" db="EMBL/GenBank/DDBJ databases">
        <title>Next Generation Sequencing and Analysis of the Genome of Puccinia sorghi L Schw, the Causal Agent of Maize Common Rust.</title>
        <authorList>
            <person name="Rochi L."/>
            <person name="Burguener G."/>
            <person name="Darino M."/>
            <person name="Turjanski A."/>
            <person name="Kreff E."/>
            <person name="Dieguez M.J."/>
            <person name="Sacco F."/>
        </authorList>
    </citation>
    <scope>NUCLEOTIDE SEQUENCE [LARGE SCALE GENOMIC DNA]</scope>
    <source>
        <strain evidence="2 3">RO10H11247</strain>
    </source>
</reference>
<dbReference type="AlphaFoldDB" id="A0A0L6UZR5"/>
<proteinExistence type="predicted"/>
<accession>A0A0L6UZR5</accession>
<feature type="region of interest" description="Disordered" evidence="1">
    <location>
        <begin position="1"/>
        <end position="32"/>
    </location>
</feature>
<organism evidence="2 3">
    <name type="scientific">Puccinia sorghi</name>
    <dbReference type="NCBI Taxonomy" id="27349"/>
    <lineage>
        <taxon>Eukaryota</taxon>
        <taxon>Fungi</taxon>
        <taxon>Dikarya</taxon>
        <taxon>Basidiomycota</taxon>
        <taxon>Pucciniomycotina</taxon>
        <taxon>Pucciniomycetes</taxon>
        <taxon>Pucciniales</taxon>
        <taxon>Pucciniaceae</taxon>
        <taxon>Puccinia</taxon>
    </lineage>
</organism>
<keyword evidence="3" id="KW-1185">Reference proteome</keyword>
<evidence type="ECO:0000313" key="2">
    <source>
        <dbReference type="EMBL" id="KNZ53984.1"/>
    </source>
</evidence>
<sequence length="162" mass="18753">MINSCAPALQGEPKEDLSDVAPSETKALNKPRTIRYPPTTGKIDELMMDLISIKKRQYLQEFRMSQKLFHLLEAPIKNHPLLHKNFNVPQRLVQDHLMVTLSQIVMIMYVQRQLECMTAENRSHWEVIYCQLEVLRHQYQDYKNVTTDPLRSVIFTAGGSAG</sequence>
<evidence type="ECO:0000313" key="3">
    <source>
        <dbReference type="Proteomes" id="UP000037035"/>
    </source>
</evidence>
<dbReference type="VEuPathDB" id="FungiDB:VP01_3084g1"/>
<dbReference type="Proteomes" id="UP000037035">
    <property type="component" value="Unassembled WGS sequence"/>
</dbReference>
<evidence type="ECO:0000256" key="1">
    <source>
        <dbReference type="SAM" id="MobiDB-lite"/>
    </source>
</evidence>